<dbReference type="InterPro" id="IPR001680">
    <property type="entry name" value="WD40_rpt"/>
</dbReference>
<evidence type="ECO:0000256" key="2">
    <source>
        <dbReference type="ARBA" id="ARBA00022737"/>
    </source>
</evidence>
<evidence type="ECO:0000313" key="5">
    <source>
        <dbReference type="EMBL" id="ABW31331.1"/>
    </source>
</evidence>
<dbReference type="PROSITE" id="PS50082">
    <property type="entry name" value="WD_REPEATS_2"/>
    <property type="match status" value="2"/>
</dbReference>
<dbReference type="PANTHER" id="PTHR44129">
    <property type="entry name" value="WD REPEAT-CONTAINING PROTEIN POP1"/>
    <property type="match status" value="1"/>
</dbReference>
<reference evidence="5 6" key="1">
    <citation type="journal article" date="2008" name="Proc. Natl. Acad. Sci. U.S.A.">
        <title>Niche adaptation and genome expansion in the chlorophyll d-producing cyanobacterium Acaryochloris marina.</title>
        <authorList>
            <person name="Swingley W.D."/>
            <person name="Chen M."/>
            <person name="Cheung P.C."/>
            <person name="Conrad A.L."/>
            <person name="Dejesa L.C."/>
            <person name="Hao J."/>
            <person name="Honchak B.M."/>
            <person name="Karbach L.E."/>
            <person name="Kurdoglu A."/>
            <person name="Lahiri S."/>
            <person name="Mastrian S.D."/>
            <person name="Miyashita H."/>
            <person name="Page L."/>
            <person name="Ramakrishna P."/>
            <person name="Satoh S."/>
            <person name="Sattley W.M."/>
            <person name="Shimada Y."/>
            <person name="Taylor H.L."/>
            <person name="Tomo T."/>
            <person name="Tsuchiya T."/>
            <person name="Wang Z.T."/>
            <person name="Raymond J."/>
            <person name="Mimuro M."/>
            <person name="Blankenship R.E."/>
            <person name="Touchman J.W."/>
        </authorList>
    </citation>
    <scope>NUCLEOTIDE SEQUENCE [LARGE SCALE GENOMIC DNA]</scope>
    <source>
        <strain evidence="6">MBIC 11017</strain>
    </source>
</reference>
<evidence type="ECO:0000256" key="1">
    <source>
        <dbReference type="ARBA" id="ARBA00022574"/>
    </source>
</evidence>
<proteinExistence type="predicted"/>
<dbReference type="Gene3D" id="2.130.10.10">
    <property type="entry name" value="YVTN repeat-like/Quinoprotein amine dehydrogenase"/>
    <property type="match status" value="2"/>
</dbReference>
<dbReference type="EMBL" id="CP000828">
    <property type="protein sequence ID" value="ABW31331.1"/>
    <property type="molecule type" value="Genomic_DNA"/>
</dbReference>
<name>B0C8R9_ACAM1</name>
<evidence type="ECO:0000313" key="6">
    <source>
        <dbReference type="Proteomes" id="UP000000268"/>
    </source>
</evidence>
<gene>
    <name evidence="5" type="ordered locus">AM1_6401</name>
</gene>
<accession>B0C8R9</accession>
<feature type="repeat" description="WD" evidence="3">
    <location>
        <begin position="627"/>
        <end position="658"/>
    </location>
</feature>
<feature type="transmembrane region" description="Helical" evidence="4">
    <location>
        <begin position="351"/>
        <end position="369"/>
    </location>
</feature>
<dbReference type="SMART" id="SM00320">
    <property type="entry name" value="WD40"/>
    <property type="match status" value="7"/>
</dbReference>
<keyword evidence="1 3" id="KW-0853">WD repeat</keyword>
<dbReference type="InterPro" id="IPR050349">
    <property type="entry name" value="WD_LIS1/nudF_dynein_reg"/>
</dbReference>
<keyword evidence="2" id="KW-0677">Repeat</keyword>
<dbReference type="OrthoDB" id="440879at2"/>
<evidence type="ECO:0000256" key="4">
    <source>
        <dbReference type="SAM" id="Phobius"/>
    </source>
</evidence>
<dbReference type="KEGG" id="amr:AM1_6401"/>
<dbReference type="eggNOG" id="COG2319">
    <property type="taxonomic scope" value="Bacteria"/>
</dbReference>
<keyword evidence="4" id="KW-0472">Membrane</keyword>
<dbReference type="RefSeq" id="WP_012166505.1">
    <property type="nucleotide sequence ID" value="NC_009925.1"/>
</dbReference>
<dbReference type="HOGENOM" id="CLU_376802_0_0_3"/>
<dbReference type="Proteomes" id="UP000000268">
    <property type="component" value="Chromosome"/>
</dbReference>
<protein>
    <submittedName>
        <fullName evidence="5">WD-repeat protein</fullName>
    </submittedName>
</protein>
<dbReference type="AlphaFoldDB" id="B0C8R9"/>
<keyword evidence="6" id="KW-1185">Reference proteome</keyword>
<dbReference type="STRING" id="329726.AM1_6401"/>
<dbReference type="PROSITE" id="PS50294">
    <property type="entry name" value="WD_REPEATS_REGION"/>
    <property type="match status" value="1"/>
</dbReference>
<evidence type="ECO:0000256" key="3">
    <source>
        <dbReference type="PROSITE-ProRule" id="PRU00221"/>
    </source>
</evidence>
<keyword evidence="4" id="KW-1133">Transmembrane helix</keyword>
<feature type="repeat" description="WD" evidence="3">
    <location>
        <begin position="379"/>
        <end position="413"/>
    </location>
</feature>
<dbReference type="Pfam" id="PF00400">
    <property type="entry name" value="WD40"/>
    <property type="match status" value="3"/>
</dbReference>
<dbReference type="InterPro" id="IPR036322">
    <property type="entry name" value="WD40_repeat_dom_sf"/>
</dbReference>
<dbReference type="SUPFAM" id="SSF50978">
    <property type="entry name" value="WD40 repeat-like"/>
    <property type="match status" value="1"/>
</dbReference>
<organism evidence="5 6">
    <name type="scientific">Acaryochloris marina (strain MBIC 11017)</name>
    <dbReference type="NCBI Taxonomy" id="329726"/>
    <lineage>
        <taxon>Bacteria</taxon>
        <taxon>Bacillati</taxon>
        <taxon>Cyanobacteriota</taxon>
        <taxon>Cyanophyceae</taxon>
        <taxon>Acaryochloridales</taxon>
        <taxon>Acaryochloridaceae</taxon>
        <taxon>Acaryochloris</taxon>
    </lineage>
</organism>
<keyword evidence="4" id="KW-0812">Transmembrane</keyword>
<sequence length="747" mass="83344">MEKQLATQVLPKQLAFTPGGPPSAFAVEVVNHSDRYASFQLEVSAAGTNHLAGRKWYHVSPDISSKNPPGDTTQFQIEITDSPVPGFVGLMSLAVRVFSIELQEEERESLKLTLAQGTGAVPLGLNLPVEDFDADPGEEIQIPVWVSNPSQLKTTATVSLQGIDASWFPEGNEQTVKLAPGGRVQTTFNCKVPADPVQAPSHGYRFQVEASHAYGPPTQIEGHLKIDPLGFVAFQAQPEEHCIPEQFQLKFWQSPPVIYELQFENNSNLYQHAQAEIVDPPPHCTFEVMPDNIKLGLGDSGKLSLIAEADRHWLGFSKRHTIQVEAVWSNVERIDSRDETHVLQLKVKPRIPLWLVILMALVGGVWLWWISPFNQYNRNYGHRGAVTSVAFNGIADQAVSSSNDTTAIRWSVQGLSAWWAFPYLENIIQRGKQLAQQQKAIRGITYRPVNNDLVAVGLENGQIQLWDLNTDHTDPLQTFSYEKADRVLDVEFSQDSRYLFSSHGSGTIVVWATQRTAQQRKIFKEQKMPFAIYDSVLLGNPDQWLAIAGQQNQLVLWNWQSKQALEPLIYPESGTNRDYIQSIDTARDTPTLLTTADTQGNITLWNLAPCLQDSTTCKTLKPEIWSHSEATQPVRSVSMSDDGCYLASGGDDGRVMLWPLLPNGQRDPEFREGIELYEPSTVSMANFFQNILHPRSSDRINSVDLKVIGGKILVLSGSDDTQVRLFSTTVKDVQSRIQRQTLPCGKP</sequence>
<dbReference type="InterPro" id="IPR015943">
    <property type="entry name" value="WD40/YVTN_repeat-like_dom_sf"/>
</dbReference>